<evidence type="ECO:0000259" key="10">
    <source>
        <dbReference type="Pfam" id="PF01207"/>
    </source>
</evidence>
<dbReference type="CDD" id="cd02801">
    <property type="entry name" value="DUS_like_FMN"/>
    <property type="match status" value="1"/>
</dbReference>
<dbReference type="PIRSF" id="PIRSF006621">
    <property type="entry name" value="Dus"/>
    <property type="match status" value="1"/>
</dbReference>
<organism evidence="11 12">
    <name type="scientific">Segnochrobactrum spirostomi</name>
    <dbReference type="NCBI Taxonomy" id="2608987"/>
    <lineage>
        <taxon>Bacteria</taxon>
        <taxon>Pseudomonadati</taxon>
        <taxon>Pseudomonadota</taxon>
        <taxon>Alphaproteobacteria</taxon>
        <taxon>Hyphomicrobiales</taxon>
        <taxon>Segnochrobactraceae</taxon>
        <taxon>Segnochrobactrum</taxon>
    </lineage>
</organism>
<keyword evidence="5" id="KW-0521">NADP</keyword>
<dbReference type="InterPro" id="IPR035587">
    <property type="entry name" value="DUS-like_FMN-bd"/>
</dbReference>
<evidence type="ECO:0000256" key="2">
    <source>
        <dbReference type="ARBA" id="ARBA00022630"/>
    </source>
</evidence>
<dbReference type="PANTHER" id="PTHR45846">
    <property type="entry name" value="TRNA-DIHYDROURIDINE(47) SYNTHASE [NAD(P)(+)]-LIKE"/>
    <property type="match status" value="1"/>
</dbReference>
<dbReference type="GO" id="GO:0017150">
    <property type="term" value="F:tRNA dihydrouridine synthase activity"/>
    <property type="evidence" value="ECO:0007669"/>
    <property type="project" value="InterPro"/>
</dbReference>
<evidence type="ECO:0000256" key="3">
    <source>
        <dbReference type="ARBA" id="ARBA00022643"/>
    </source>
</evidence>
<comment type="cofactor">
    <cofactor evidence="1 7 9">
        <name>FMN</name>
        <dbReference type="ChEBI" id="CHEBI:58210"/>
    </cofactor>
</comment>
<evidence type="ECO:0000256" key="8">
    <source>
        <dbReference type="PIRSR" id="PIRSR006621-1"/>
    </source>
</evidence>
<evidence type="ECO:0000313" key="11">
    <source>
        <dbReference type="EMBL" id="MQT14046.1"/>
    </source>
</evidence>
<evidence type="ECO:0000256" key="5">
    <source>
        <dbReference type="ARBA" id="ARBA00022857"/>
    </source>
</evidence>
<protein>
    <recommendedName>
        <fullName evidence="7">tRNA-dihydrouridine synthase</fullName>
        <ecNumber evidence="7">1.3.1.-</ecNumber>
    </recommendedName>
</protein>
<evidence type="ECO:0000256" key="9">
    <source>
        <dbReference type="PIRSR" id="PIRSR006621-2"/>
    </source>
</evidence>
<feature type="binding site" evidence="9">
    <location>
        <begin position="252"/>
        <end position="253"/>
    </location>
    <ligand>
        <name>FMN</name>
        <dbReference type="ChEBI" id="CHEBI:58210"/>
    </ligand>
</feature>
<feature type="domain" description="DUS-like FMN-binding" evidence="10">
    <location>
        <begin position="42"/>
        <end position="321"/>
    </location>
</feature>
<keyword evidence="9" id="KW-0547">Nucleotide-binding</keyword>
<keyword evidence="4 7" id="KW-0819">tRNA processing</keyword>
<dbReference type="PROSITE" id="PS01136">
    <property type="entry name" value="UPF0034"/>
    <property type="match status" value="1"/>
</dbReference>
<feature type="binding site" evidence="9">
    <location>
        <position position="197"/>
    </location>
    <ligand>
        <name>FMN</name>
        <dbReference type="ChEBI" id="CHEBI:58210"/>
    </ligand>
</feature>
<dbReference type="EMBL" id="VWNA01000001">
    <property type="protein sequence ID" value="MQT14046.1"/>
    <property type="molecule type" value="Genomic_DNA"/>
</dbReference>
<gene>
    <name evidence="11" type="primary">dusB</name>
    <name evidence="11" type="ORF">F0357_15620</name>
</gene>
<dbReference type="Gene3D" id="3.20.20.70">
    <property type="entry name" value="Aldolase class I"/>
    <property type="match status" value="1"/>
</dbReference>
<accession>A0A6A7Y5K5</accession>
<feature type="binding site" evidence="9">
    <location>
        <position position="167"/>
    </location>
    <ligand>
        <name>FMN</name>
        <dbReference type="ChEBI" id="CHEBI:58210"/>
    </ligand>
</feature>
<feature type="active site" description="Proton donor" evidence="8">
    <location>
        <position position="128"/>
    </location>
</feature>
<evidence type="ECO:0000256" key="6">
    <source>
        <dbReference type="ARBA" id="ARBA00023002"/>
    </source>
</evidence>
<dbReference type="InterPro" id="IPR013785">
    <property type="entry name" value="Aldolase_TIM"/>
</dbReference>
<dbReference type="InterPro" id="IPR004652">
    <property type="entry name" value="DusB-like"/>
</dbReference>
<feature type="binding site" evidence="9">
    <location>
        <begin position="45"/>
        <end position="47"/>
    </location>
    <ligand>
        <name>FMN</name>
        <dbReference type="ChEBI" id="CHEBI:58210"/>
    </ligand>
</feature>
<dbReference type="Proteomes" id="UP000332515">
    <property type="component" value="Unassembled WGS sequence"/>
</dbReference>
<dbReference type="SUPFAM" id="SSF51395">
    <property type="entry name" value="FMN-linked oxidoreductases"/>
    <property type="match status" value="1"/>
</dbReference>
<keyword evidence="3 7" id="KW-0288">FMN</keyword>
<dbReference type="NCBIfam" id="TIGR00737">
    <property type="entry name" value="nifR3_yhdG"/>
    <property type="match status" value="1"/>
</dbReference>
<feature type="binding site" evidence="9">
    <location>
        <position position="98"/>
    </location>
    <ligand>
        <name>FMN</name>
        <dbReference type="ChEBI" id="CHEBI:58210"/>
    </ligand>
</feature>
<dbReference type="GO" id="GO:0003723">
    <property type="term" value="F:RNA binding"/>
    <property type="evidence" value="ECO:0007669"/>
    <property type="project" value="TreeGrafter"/>
</dbReference>
<keyword evidence="12" id="KW-1185">Reference proteome</keyword>
<comment type="caution">
    <text evidence="11">The sequence shown here is derived from an EMBL/GenBank/DDBJ whole genome shotgun (WGS) entry which is preliminary data.</text>
</comment>
<evidence type="ECO:0000256" key="4">
    <source>
        <dbReference type="ARBA" id="ARBA00022694"/>
    </source>
</evidence>
<dbReference type="AlphaFoldDB" id="A0A6A7Y5K5"/>
<proteinExistence type="inferred from homology"/>
<dbReference type="InterPro" id="IPR018517">
    <property type="entry name" value="tRNA_hU_synthase_CS"/>
</dbReference>
<sequence>MPTSCASTDGAFGEDRVGSHVPFPLPAEPLRVGPLTLGSRVLLAPMAGITDLPFRRIAARYGAGLVVSEMVAGGALAEGETEFVVRAQGGGVEPHAVQLAGCEAAPMAEAARIAAGAGAQIIDINMGCPAKRVVNGWSGSALMREPDHALALIEAVVGAVDVPVTVKMRLGWDATSLNAPDLARRAEAAGVAMVTVHGRTRAQFYKGSADWAAIRAVKAAVSIPVVANGDLTAYRDAPAMLEASGADAVMIGRGACGRPWFPGAVARFLATGERWNGPDAATRLADLIEQYEAMLSLHGTAVGGRMARKHLGWAMDDCPSTEPPSLRTAIVTADDPDAVIANLTRWFAAPATESRIAA</sequence>
<evidence type="ECO:0000256" key="1">
    <source>
        <dbReference type="ARBA" id="ARBA00001917"/>
    </source>
</evidence>
<comment type="function">
    <text evidence="7">Catalyzes the synthesis of 5,6-dihydrouridine (D), a modified base found in the D-loop of most tRNAs, via the reduction of the C5-C6 double bond in target uridines.</text>
</comment>
<keyword evidence="6 7" id="KW-0560">Oxidoreductase</keyword>
<reference evidence="11 12" key="1">
    <citation type="submission" date="2019-09" db="EMBL/GenBank/DDBJ databases">
        <title>Segnochrobactrum spirostomi gen. nov., sp. nov., isolated from the ciliate Spirostomum cf. yagiui and description of a novel family, Segnochrobactraceae fam. nov. within the order Rhizobiales of the class Alphaproteobacteria.</title>
        <authorList>
            <person name="Akter S."/>
            <person name="Shazib S.U.A."/>
            <person name="Shin M.K."/>
        </authorList>
    </citation>
    <scope>NUCLEOTIDE SEQUENCE [LARGE SCALE GENOMIC DNA]</scope>
    <source>
        <strain evidence="11 12">Sp-1</strain>
    </source>
</reference>
<dbReference type="PANTHER" id="PTHR45846:SF1">
    <property type="entry name" value="TRNA-DIHYDROURIDINE(47) SYNTHASE [NAD(P)(+)]-LIKE"/>
    <property type="match status" value="1"/>
</dbReference>
<dbReference type="Pfam" id="PF01207">
    <property type="entry name" value="Dus"/>
    <property type="match status" value="1"/>
</dbReference>
<name>A0A6A7Y5K5_9HYPH</name>
<dbReference type="EC" id="1.3.1.-" evidence="7"/>
<evidence type="ECO:0000313" key="12">
    <source>
        <dbReference type="Proteomes" id="UP000332515"/>
    </source>
</evidence>
<evidence type="ECO:0000256" key="7">
    <source>
        <dbReference type="PIRNR" id="PIRNR006621"/>
    </source>
</evidence>
<dbReference type="GO" id="GO:0050660">
    <property type="term" value="F:flavin adenine dinucleotide binding"/>
    <property type="evidence" value="ECO:0007669"/>
    <property type="project" value="InterPro"/>
</dbReference>
<comment type="similarity">
    <text evidence="7">Belongs to the dus family.</text>
</comment>
<dbReference type="InterPro" id="IPR001269">
    <property type="entry name" value="DUS_fam"/>
</dbReference>
<keyword evidence="2 7" id="KW-0285">Flavoprotein</keyword>